<feature type="compositionally biased region" description="Acidic residues" evidence="1">
    <location>
        <begin position="366"/>
        <end position="376"/>
    </location>
</feature>
<dbReference type="SUPFAM" id="SSF49879">
    <property type="entry name" value="SMAD/FHA domain"/>
    <property type="match status" value="1"/>
</dbReference>
<dbReference type="GO" id="GO:0003906">
    <property type="term" value="F:DNA-(apurinic or apyrimidinic site) endonuclease activity"/>
    <property type="evidence" value="ECO:0007669"/>
    <property type="project" value="InterPro"/>
</dbReference>
<dbReference type="Gene3D" id="2.60.200.20">
    <property type="match status" value="1"/>
</dbReference>
<evidence type="ECO:0000313" key="3">
    <source>
        <dbReference type="EMBL" id="CAG9762125.1"/>
    </source>
</evidence>
<proteinExistence type="predicted"/>
<feature type="compositionally biased region" description="Polar residues" evidence="1">
    <location>
        <begin position="134"/>
        <end position="165"/>
    </location>
</feature>
<dbReference type="OrthoDB" id="10256774at2759"/>
<evidence type="ECO:0000256" key="1">
    <source>
        <dbReference type="SAM" id="MobiDB-lite"/>
    </source>
</evidence>
<protein>
    <recommendedName>
        <fullName evidence="2">PBZ-type domain-containing protein</fullName>
    </recommendedName>
</protein>
<organism evidence="3 4">
    <name type="scientific">Ceutorhynchus assimilis</name>
    <name type="common">cabbage seed weevil</name>
    <dbReference type="NCBI Taxonomy" id="467358"/>
    <lineage>
        <taxon>Eukaryota</taxon>
        <taxon>Metazoa</taxon>
        <taxon>Ecdysozoa</taxon>
        <taxon>Arthropoda</taxon>
        <taxon>Hexapoda</taxon>
        <taxon>Insecta</taxon>
        <taxon>Pterygota</taxon>
        <taxon>Neoptera</taxon>
        <taxon>Endopterygota</taxon>
        <taxon>Coleoptera</taxon>
        <taxon>Polyphaga</taxon>
        <taxon>Cucujiformia</taxon>
        <taxon>Curculionidae</taxon>
        <taxon>Ceutorhynchinae</taxon>
        <taxon>Ceutorhynchus</taxon>
    </lineage>
</organism>
<feature type="region of interest" description="Disordered" evidence="1">
    <location>
        <begin position="295"/>
        <end position="417"/>
    </location>
</feature>
<dbReference type="GO" id="GO:0006302">
    <property type="term" value="P:double-strand break repair"/>
    <property type="evidence" value="ECO:0007669"/>
    <property type="project" value="InterPro"/>
</dbReference>
<evidence type="ECO:0000259" key="2">
    <source>
        <dbReference type="Pfam" id="PF10283"/>
    </source>
</evidence>
<feature type="domain" description="PBZ-type" evidence="2">
    <location>
        <begin position="280"/>
        <end position="305"/>
    </location>
</feature>
<dbReference type="GO" id="GO:0008408">
    <property type="term" value="F:3'-5' exonuclease activity"/>
    <property type="evidence" value="ECO:0007669"/>
    <property type="project" value="InterPro"/>
</dbReference>
<feature type="compositionally biased region" description="Low complexity" evidence="1">
    <location>
        <begin position="341"/>
        <end position="354"/>
    </location>
</feature>
<reference evidence="3" key="1">
    <citation type="submission" date="2022-01" db="EMBL/GenBank/DDBJ databases">
        <authorList>
            <person name="King R."/>
        </authorList>
    </citation>
    <scope>NUCLEOTIDE SEQUENCE</scope>
</reference>
<dbReference type="EMBL" id="OU892287">
    <property type="protein sequence ID" value="CAG9762125.1"/>
    <property type="molecule type" value="Genomic_DNA"/>
</dbReference>
<gene>
    <name evidence="3" type="ORF">CEUTPL_LOCUS2809</name>
</gene>
<dbReference type="PANTHER" id="PTHR21315">
    <property type="entry name" value="APRATAXIN AND PNK-LIKE FACTOR-RELATED"/>
    <property type="match status" value="1"/>
</dbReference>
<feature type="compositionally biased region" description="Basic and acidic residues" evidence="1">
    <location>
        <begin position="328"/>
        <end position="338"/>
    </location>
</feature>
<dbReference type="Proteomes" id="UP001152799">
    <property type="component" value="Chromosome 11"/>
</dbReference>
<dbReference type="GO" id="GO:0035861">
    <property type="term" value="C:site of double-strand break"/>
    <property type="evidence" value="ECO:0007669"/>
    <property type="project" value="TreeGrafter"/>
</dbReference>
<dbReference type="PANTHER" id="PTHR21315:SF2">
    <property type="entry name" value="APRATAXIN AND PNK-LIKE FACTOR"/>
    <property type="match status" value="1"/>
</dbReference>
<dbReference type="Pfam" id="PF10283">
    <property type="entry name" value="zf-CCHH"/>
    <property type="match status" value="2"/>
</dbReference>
<dbReference type="GO" id="GO:0005634">
    <property type="term" value="C:nucleus"/>
    <property type="evidence" value="ECO:0007669"/>
    <property type="project" value="TreeGrafter"/>
</dbReference>
<feature type="domain" description="PBZ-type" evidence="2">
    <location>
        <begin position="316"/>
        <end position="338"/>
    </location>
</feature>
<feature type="compositionally biased region" description="Polar residues" evidence="1">
    <location>
        <begin position="384"/>
        <end position="400"/>
    </location>
</feature>
<dbReference type="AlphaFoldDB" id="A0A9N9MEL1"/>
<dbReference type="InterPro" id="IPR019406">
    <property type="entry name" value="APLF_PBZ"/>
</dbReference>
<sequence length="431" mass="48242">MTLLKIYSLNDTEQLHILASLGVGEHIVGRGGLLRVTDQRVSRKHAVINVSPEIITLTSVHINPCFFKKANDNRLNVIRKDTNHELSDGDTFGLLPTEYWFTVLIQRDKEPQINGKRPNDENCENLELKKAKLSSPNPNEASTSGTNDQSSTINLSEPQTNSNNLPVITNVRSLAPPDIDNQLEPIKTEIKNEDLSTESPQDMKPKIENVIDANVEIKQETPEAEGQEVEVKIEPFDLPTTSAGSASAIPIIPIVTPITPIVTPITPIVIPITAPVRPKREKCWYAATCFRKNPSHREQFSHPGDNDYASDPDEDRPDCPYGASCYRKNPEHRKEYKHSTTKPAPKPNTATAQKRPTTKKNPPQTPEDDDLDDSYDYNDPFINDASSDDYQPSASINSSDTDLEDSQEIDEESQELKRTIREAKKFTKTKK</sequence>
<dbReference type="InterPro" id="IPR008984">
    <property type="entry name" value="SMAD_FHA_dom_sf"/>
</dbReference>
<feature type="compositionally biased region" description="Acidic residues" evidence="1">
    <location>
        <begin position="401"/>
        <end position="413"/>
    </location>
</feature>
<feature type="region of interest" description="Disordered" evidence="1">
    <location>
        <begin position="131"/>
        <end position="165"/>
    </location>
</feature>
<accession>A0A9N9MEL1</accession>
<name>A0A9N9MEL1_9CUCU</name>
<dbReference type="InterPro" id="IPR039253">
    <property type="entry name" value="APLF"/>
</dbReference>
<evidence type="ECO:0000313" key="4">
    <source>
        <dbReference type="Proteomes" id="UP001152799"/>
    </source>
</evidence>
<keyword evidence="4" id="KW-1185">Reference proteome</keyword>